<keyword evidence="3" id="KW-1185">Reference proteome</keyword>
<feature type="signal peptide" evidence="1">
    <location>
        <begin position="1"/>
        <end position="17"/>
    </location>
</feature>
<protein>
    <submittedName>
        <fullName evidence="2">Uncharacterized protein</fullName>
    </submittedName>
</protein>
<proteinExistence type="predicted"/>
<dbReference type="OrthoDB" id="6264098at2"/>
<keyword evidence="1" id="KW-0732">Signal</keyword>
<evidence type="ECO:0000256" key="1">
    <source>
        <dbReference type="SAM" id="SignalP"/>
    </source>
</evidence>
<evidence type="ECO:0000313" key="2">
    <source>
        <dbReference type="EMBL" id="TKB54713.1"/>
    </source>
</evidence>
<accession>A0A4U1BNJ2</accession>
<dbReference type="Proteomes" id="UP000305675">
    <property type="component" value="Unassembled WGS sequence"/>
</dbReference>
<organism evidence="2 3">
    <name type="scientific">Ferrimonas aestuarii</name>
    <dbReference type="NCBI Taxonomy" id="2569539"/>
    <lineage>
        <taxon>Bacteria</taxon>
        <taxon>Pseudomonadati</taxon>
        <taxon>Pseudomonadota</taxon>
        <taxon>Gammaproteobacteria</taxon>
        <taxon>Alteromonadales</taxon>
        <taxon>Ferrimonadaceae</taxon>
        <taxon>Ferrimonas</taxon>
    </lineage>
</organism>
<evidence type="ECO:0000313" key="3">
    <source>
        <dbReference type="Proteomes" id="UP000305675"/>
    </source>
</evidence>
<name>A0A4U1BNJ2_9GAMM</name>
<dbReference type="RefSeq" id="WP_136863513.1">
    <property type="nucleotide sequence ID" value="NZ_SWCJ01000007.1"/>
</dbReference>
<dbReference type="AlphaFoldDB" id="A0A4U1BNJ2"/>
<feature type="chain" id="PRO_5020661564" evidence="1">
    <location>
        <begin position="18"/>
        <end position="151"/>
    </location>
</feature>
<comment type="caution">
    <text evidence="2">The sequence shown here is derived from an EMBL/GenBank/DDBJ whole genome shotgun (WGS) entry which is preliminary data.</text>
</comment>
<gene>
    <name evidence="2" type="ORF">FCL42_11215</name>
</gene>
<dbReference type="EMBL" id="SWCJ01000007">
    <property type="protein sequence ID" value="TKB54713.1"/>
    <property type="molecule type" value="Genomic_DNA"/>
</dbReference>
<reference evidence="2 3" key="1">
    <citation type="submission" date="2019-04" db="EMBL/GenBank/DDBJ databases">
        <authorList>
            <person name="Hwang J.C."/>
        </authorList>
    </citation>
    <scope>NUCLEOTIDE SEQUENCE [LARGE SCALE GENOMIC DNA]</scope>
    <source>
        <strain evidence="2 3">IMCC35002</strain>
    </source>
</reference>
<sequence>MTLVLFLLLSVSSSVMAAVSITEIQGLHYPSVIQNTNKSSKVVLTWKGTLGGSTNVELVDQFYHQAKFRVTSNGTSPISINVTSLGNEAKVSLRGFKIRYKNKTYKKFPVTGLDNPGLTGEEIWLGAQVKAGKRAKPGLKRPEYLLEINDD</sequence>